<evidence type="ECO:0000256" key="1">
    <source>
        <dbReference type="SAM" id="MobiDB-lite"/>
    </source>
</evidence>
<dbReference type="EMBL" id="JAOYFB010000036">
    <property type="protein sequence ID" value="KAK4021070.1"/>
    <property type="molecule type" value="Genomic_DNA"/>
</dbReference>
<feature type="region of interest" description="Disordered" evidence="1">
    <location>
        <begin position="1"/>
        <end position="20"/>
    </location>
</feature>
<evidence type="ECO:0000313" key="2">
    <source>
        <dbReference type="EMBL" id="KAK4021070.1"/>
    </source>
</evidence>
<name>A0ABR0A7W6_9CRUS</name>
<dbReference type="Proteomes" id="UP001234178">
    <property type="component" value="Unassembled WGS sequence"/>
</dbReference>
<comment type="caution">
    <text evidence="2">The sequence shown here is derived from an EMBL/GenBank/DDBJ whole genome shotgun (WGS) entry which is preliminary data.</text>
</comment>
<evidence type="ECO:0000313" key="3">
    <source>
        <dbReference type="Proteomes" id="UP001234178"/>
    </source>
</evidence>
<keyword evidence="3" id="KW-1185">Reference proteome</keyword>
<protein>
    <submittedName>
        <fullName evidence="2">Uncharacterized protein</fullName>
    </submittedName>
</protein>
<accession>A0ABR0A7W6</accession>
<feature type="compositionally biased region" description="Basic residues" evidence="1">
    <location>
        <begin position="8"/>
        <end position="20"/>
    </location>
</feature>
<gene>
    <name evidence="2" type="ORF">OUZ56_003001</name>
</gene>
<reference evidence="2 3" key="1">
    <citation type="journal article" date="2023" name="Nucleic Acids Res.">
        <title>The hologenome of Daphnia magna reveals possible DNA methylation and microbiome-mediated evolution of the host genome.</title>
        <authorList>
            <person name="Chaturvedi A."/>
            <person name="Li X."/>
            <person name="Dhandapani V."/>
            <person name="Marshall H."/>
            <person name="Kissane S."/>
            <person name="Cuenca-Cambronero M."/>
            <person name="Asole G."/>
            <person name="Calvet F."/>
            <person name="Ruiz-Romero M."/>
            <person name="Marangio P."/>
            <person name="Guigo R."/>
            <person name="Rago D."/>
            <person name="Mirbahai L."/>
            <person name="Eastwood N."/>
            <person name="Colbourne J.K."/>
            <person name="Zhou J."/>
            <person name="Mallon E."/>
            <person name="Orsini L."/>
        </authorList>
    </citation>
    <scope>NUCLEOTIDE SEQUENCE [LARGE SCALE GENOMIC DNA]</scope>
    <source>
        <strain evidence="2">LRV0_1</strain>
    </source>
</reference>
<proteinExistence type="predicted"/>
<organism evidence="2 3">
    <name type="scientific">Daphnia magna</name>
    <dbReference type="NCBI Taxonomy" id="35525"/>
    <lineage>
        <taxon>Eukaryota</taxon>
        <taxon>Metazoa</taxon>
        <taxon>Ecdysozoa</taxon>
        <taxon>Arthropoda</taxon>
        <taxon>Crustacea</taxon>
        <taxon>Branchiopoda</taxon>
        <taxon>Diplostraca</taxon>
        <taxon>Cladocera</taxon>
        <taxon>Anomopoda</taxon>
        <taxon>Daphniidae</taxon>
        <taxon>Daphnia</taxon>
    </lineage>
</organism>
<sequence length="132" mass="15668">MALTAECRKRKKQKQKQNKKLTKIKIKSSDIVLRVLVVSAEVAVNLANQIRCRVGSNERKEFQRTTGRHPFFFRVMETRSVPTTSVWGEVKITQYNVIQLKLRHQTDKKKQEDDCRWLLKFRSIFHNKKRSP</sequence>